<dbReference type="SUPFAM" id="SSF52540">
    <property type="entry name" value="P-loop containing nucleoside triphosphate hydrolases"/>
    <property type="match status" value="1"/>
</dbReference>
<feature type="coiled-coil region" evidence="1">
    <location>
        <begin position="258"/>
        <end position="299"/>
    </location>
</feature>
<feature type="region of interest" description="Disordered" evidence="2">
    <location>
        <begin position="1"/>
        <end position="25"/>
    </location>
</feature>
<comment type="caution">
    <text evidence="4">The sequence shown here is derived from an EMBL/GenBank/DDBJ whole genome shotgun (WGS) entry which is preliminary data.</text>
</comment>
<keyword evidence="1" id="KW-0175">Coiled coil</keyword>
<sequence>MMEENQGNNSQPTPGRSQNDGWKPPPVVMLVMGLSGCGKSNFINLATGQTDCVVSNDPRLCTKYPRSCRHSIRVNECEFRFIDTPGFSNDTINDRKVLERLIEHLAPRDASGFPKRVAGLLYIHSEDEPFKGRTSRKTIEMLVKILGEWFLDRVTVLVRSQNATHTDLSTVQSKDSPLYPLYCHNIKPWDTILYTQDPQSIANMLTPYIPVSPRLVRLAALDSFVQRVGKNWQYNDISRHLRELYPDKIGNPLINADQAGLQSRIQEQQDELEKMRALLAQKEGDLKDLESVYENKVKEIQEKIVAEKSDHEVHLGSLCKTIRDQEGKISELESTNRSGAEEIESLKALGLEKDATIKSLQEELQAKNAELTKVKEDSERTIRELMKAKENARTELSSGANGTANKKANKPEEEIHRLEAEIRRINAEYGSLRTHMQLQENTEQADIMTALGDINRLIEEYGHAITEHIEEHMEHNPSERAFHPQDLLSIFGRIENEVASKIKQDPYLLFEYAVQATICDQLYTHLFKLFHPNIADNYNSFVAEVYEQLSHQSPQSVSGRWRKDTFNSISRILTSTGQDKPNGERMRELITGVLGTLLGKIDGIKPEDVLKGHDKALDKLITKAEGFNILIKGGVSVLGDFQPIIFPFGQEFQPSHMSEVSSKPKKPVYPDTIFATVGLGLMKRQALGGYQKPEEMVLCSAVVFGSPK</sequence>
<accession>A0A8H3DXB3</accession>
<reference evidence="4" key="1">
    <citation type="submission" date="2021-01" db="EMBL/GenBank/DDBJ databases">
        <authorList>
            <person name="Kaushik A."/>
        </authorList>
    </citation>
    <scope>NUCLEOTIDE SEQUENCE</scope>
    <source>
        <strain evidence="4">AG5</strain>
    </source>
</reference>
<feature type="compositionally biased region" description="Polar residues" evidence="2">
    <location>
        <begin position="394"/>
        <end position="406"/>
    </location>
</feature>
<name>A0A8H3DXB3_9AGAM</name>
<feature type="region of interest" description="Disordered" evidence="2">
    <location>
        <begin position="391"/>
        <end position="411"/>
    </location>
</feature>
<dbReference type="GO" id="GO:0005525">
    <property type="term" value="F:GTP binding"/>
    <property type="evidence" value="ECO:0007669"/>
    <property type="project" value="InterPro"/>
</dbReference>
<dbReference type="Proteomes" id="UP000663827">
    <property type="component" value="Unassembled WGS sequence"/>
</dbReference>
<evidence type="ECO:0000259" key="3">
    <source>
        <dbReference type="Pfam" id="PF01926"/>
    </source>
</evidence>
<proteinExistence type="predicted"/>
<evidence type="ECO:0000313" key="5">
    <source>
        <dbReference type="Proteomes" id="UP000663827"/>
    </source>
</evidence>
<dbReference type="CDD" id="cd00882">
    <property type="entry name" value="Ras_like_GTPase"/>
    <property type="match status" value="1"/>
</dbReference>
<dbReference type="InterPro" id="IPR006073">
    <property type="entry name" value="GTP-bd"/>
</dbReference>
<dbReference type="Gene3D" id="3.40.50.300">
    <property type="entry name" value="P-loop containing nucleotide triphosphate hydrolases"/>
    <property type="match status" value="1"/>
</dbReference>
<dbReference type="EMBL" id="CAJNJQ010000728">
    <property type="protein sequence ID" value="CAE7096824.1"/>
    <property type="molecule type" value="Genomic_DNA"/>
</dbReference>
<evidence type="ECO:0000256" key="2">
    <source>
        <dbReference type="SAM" id="MobiDB-lite"/>
    </source>
</evidence>
<dbReference type="Pfam" id="PF01926">
    <property type="entry name" value="MMR_HSR1"/>
    <property type="match status" value="1"/>
</dbReference>
<evidence type="ECO:0000313" key="4">
    <source>
        <dbReference type="EMBL" id="CAE7096824.1"/>
    </source>
</evidence>
<gene>
    <name evidence="4" type="ORF">RDB_LOCUS37310</name>
</gene>
<organism evidence="4 5">
    <name type="scientific">Rhizoctonia solani</name>
    <dbReference type="NCBI Taxonomy" id="456999"/>
    <lineage>
        <taxon>Eukaryota</taxon>
        <taxon>Fungi</taxon>
        <taxon>Dikarya</taxon>
        <taxon>Basidiomycota</taxon>
        <taxon>Agaricomycotina</taxon>
        <taxon>Agaricomycetes</taxon>
        <taxon>Cantharellales</taxon>
        <taxon>Ceratobasidiaceae</taxon>
        <taxon>Rhizoctonia</taxon>
    </lineage>
</organism>
<feature type="compositionally biased region" description="Polar residues" evidence="2">
    <location>
        <begin position="1"/>
        <end position="20"/>
    </location>
</feature>
<dbReference type="AlphaFoldDB" id="A0A8H3DXB3"/>
<dbReference type="InterPro" id="IPR027417">
    <property type="entry name" value="P-loop_NTPase"/>
</dbReference>
<feature type="domain" description="G" evidence="3">
    <location>
        <begin position="30"/>
        <end position="96"/>
    </location>
</feature>
<protein>
    <recommendedName>
        <fullName evidence="3">G domain-containing protein</fullName>
    </recommendedName>
</protein>
<evidence type="ECO:0000256" key="1">
    <source>
        <dbReference type="SAM" id="Coils"/>
    </source>
</evidence>